<comment type="caution">
    <text evidence="1">The sequence shown here is derived from an EMBL/GenBank/DDBJ whole genome shotgun (WGS) entry which is preliminary data.</text>
</comment>
<evidence type="ECO:0000313" key="2">
    <source>
        <dbReference type="Proteomes" id="UP001262582"/>
    </source>
</evidence>
<keyword evidence="1" id="KW-0328">Glycosyltransferase</keyword>
<protein>
    <submittedName>
        <fullName evidence="1">Glycosyltransferase</fullName>
        <ecNumber evidence="1">2.4.-.-</ecNumber>
    </submittedName>
</protein>
<dbReference type="Pfam" id="PF13692">
    <property type="entry name" value="Glyco_trans_1_4"/>
    <property type="match status" value="1"/>
</dbReference>
<sequence length="416" mass="48012">MSNQKNLLVVGYVWPEPASSAAGSRMMQLLDFFLAENYSIVFATTAVPTPFMANLKKMGIATKNIKLNDPSFDDFLMKIKPQIVLFDRFMMEEQFGWRVDKICPEALKILDTEDLHFLRDARMQAWKRQILPEEIFFDSDLTKREIAAIYRCDLSLIISEVEMDLLITDFKIDKNLLLYLPFFLEGISEEEIKNLPDFNSRSHFLSIGNFKHEPNWNAVLQLKKEIWPLIRQKLPKAELHIYGAYPTQKVLDLHHKASGFLVKGRAENAYEVMKNAKICLAPLQFGAGLKGKFIDAMQCGTPSVTTSVGAEGIAGNFPWNGFIENKTKDFAEKAVGLYQNEKQWIKAQRNGFSIINQRFSKQIFEQELIGKINELNKNLLQHRRKNFTGAMLKHHLHKSTYFMSRFIEEKNRKTAD</sequence>
<dbReference type="SUPFAM" id="SSF53756">
    <property type="entry name" value="UDP-Glycosyltransferase/glycogen phosphorylase"/>
    <property type="match status" value="1"/>
</dbReference>
<name>A0ABU3D5Y5_9FLAO</name>
<dbReference type="RefSeq" id="WP_311503290.1">
    <property type="nucleotide sequence ID" value="NZ_JAVRHK010000006.1"/>
</dbReference>
<dbReference type="EMBL" id="JAVRHK010000006">
    <property type="protein sequence ID" value="MDT0676946.1"/>
    <property type="molecule type" value="Genomic_DNA"/>
</dbReference>
<keyword evidence="2" id="KW-1185">Reference proteome</keyword>
<dbReference type="Gene3D" id="3.40.50.2000">
    <property type="entry name" value="Glycogen Phosphorylase B"/>
    <property type="match status" value="1"/>
</dbReference>
<dbReference type="EC" id="2.4.-.-" evidence="1"/>
<dbReference type="GO" id="GO:0016757">
    <property type="term" value="F:glycosyltransferase activity"/>
    <property type="evidence" value="ECO:0007669"/>
    <property type="project" value="UniProtKB-KW"/>
</dbReference>
<dbReference type="Proteomes" id="UP001262582">
    <property type="component" value="Unassembled WGS sequence"/>
</dbReference>
<organism evidence="1 2">
    <name type="scientific">Autumnicola musiva</name>
    <dbReference type="NCBI Taxonomy" id="3075589"/>
    <lineage>
        <taxon>Bacteria</taxon>
        <taxon>Pseudomonadati</taxon>
        <taxon>Bacteroidota</taxon>
        <taxon>Flavobacteriia</taxon>
        <taxon>Flavobacteriales</taxon>
        <taxon>Flavobacteriaceae</taxon>
        <taxon>Autumnicola</taxon>
    </lineage>
</organism>
<evidence type="ECO:0000313" key="1">
    <source>
        <dbReference type="EMBL" id="MDT0676946.1"/>
    </source>
</evidence>
<keyword evidence="1" id="KW-0808">Transferase</keyword>
<reference evidence="1 2" key="1">
    <citation type="submission" date="2023-09" db="EMBL/GenBank/DDBJ databases">
        <authorList>
            <person name="Rey-Velasco X."/>
        </authorList>
    </citation>
    <scope>NUCLEOTIDE SEQUENCE [LARGE SCALE GENOMIC DNA]</scope>
    <source>
        <strain evidence="1 2">F117</strain>
    </source>
</reference>
<proteinExistence type="predicted"/>
<accession>A0ABU3D5Y5</accession>
<gene>
    <name evidence="1" type="ORF">RM539_10175</name>
</gene>